<dbReference type="OMA" id="SCAKKIR"/>
<reference evidence="4 6" key="1">
    <citation type="journal article" date="2012" name="Nat. Biotechnol.">
        <title>Reference genome sequence of the model plant Setaria.</title>
        <authorList>
            <person name="Bennetzen J.L."/>
            <person name="Schmutz J."/>
            <person name="Wang H."/>
            <person name="Percifield R."/>
            <person name="Hawkins J."/>
            <person name="Pontaroli A.C."/>
            <person name="Estep M."/>
            <person name="Feng L."/>
            <person name="Vaughn J.N."/>
            <person name="Grimwood J."/>
            <person name="Jenkins J."/>
            <person name="Barry K."/>
            <person name="Lindquist E."/>
            <person name="Hellsten U."/>
            <person name="Deshpande S."/>
            <person name="Wang X."/>
            <person name="Wu X."/>
            <person name="Mitros T."/>
            <person name="Triplett J."/>
            <person name="Yang X."/>
            <person name="Ye C.Y."/>
            <person name="Mauro-Herrera M."/>
            <person name="Wang L."/>
            <person name="Li P."/>
            <person name="Sharma M."/>
            <person name="Sharma R."/>
            <person name="Ronald P.C."/>
            <person name="Panaud O."/>
            <person name="Kellogg E.A."/>
            <person name="Brutnell T.P."/>
            <person name="Doust A.N."/>
            <person name="Tuskan G.A."/>
            <person name="Rokhsar D."/>
            <person name="Devos K.M."/>
        </authorList>
    </citation>
    <scope>NUCLEOTIDE SEQUENCE [LARGE SCALE GENOMIC DNA]</scope>
    <source>
        <strain evidence="6">cv. Yugu1</strain>
        <strain evidence="4">Yugu1</strain>
    </source>
</reference>
<dbReference type="Gene3D" id="3.30.70.100">
    <property type="match status" value="1"/>
</dbReference>
<gene>
    <name evidence="4" type="ORF">SETIT_9G240400v2</name>
</gene>
<dbReference type="InterPro" id="IPR044594">
    <property type="entry name" value="HIPP01/3/5/6"/>
</dbReference>
<dbReference type="PANTHER" id="PTHR46413:SF6">
    <property type="entry name" value="HMA DOMAIN-CONTAINING PROTEIN"/>
    <property type="match status" value="1"/>
</dbReference>
<dbReference type="InterPro" id="IPR006121">
    <property type="entry name" value="HMA_dom"/>
</dbReference>
<feature type="compositionally biased region" description="Basic and acidic residues" evidence="2">
    <location>
        <begin position="118"/>
        <end position="150"/>
    </location>
</feature>
<feature type="compositionally biased region" description="Gly residues" evidence="2">
    <location>
        <begin position="162"/>
        <end position="172"/>
    </location>
</feature>
<dbReference type="OrthoDB" id="694602at2759"/>
<sequence>MAPVVLSMDVHCDSCAKKIRKAVMKVPGAESVTASFETGLVVVEGPADATALRARLQAMTKKDVKVVSDGAEENGEAAGAGAGSASAYTYPATPILLEMELHCRRGRRHHGRAGAPGEGHRDGRRIGGGDEPRGQDEEARQGRQRPPEARRRPRVRPRVAEGGRGASGGAGDAGDVWGGDDARRAAGGVGYGRRQLQPLVTVVVGTASWVPATRLSASSVSACAVFVVRCTSAAGRLLVPGTTGRSVRRATLGGAGARPTVGRLLYASRRIVRTAVAGVPTAGARAGGLLSVRRTTGSEPWQLLNPVKKRCLTTRSRRQGTAVI</sequence>
<name>K4AIU1_SETIT</name>
<evidence type="ECO:0000313" key="6">
    <source>
        <dbReference type="Proteomes" id="UP000004995"/>
    </source>
</evidence>
<evidence type="ECO:0000256" key="2">
    <source>
        <dbReference type="SAM" id="MobiDB-lite"/>
    </source>
</evidence>
<organism evidence="4">
    <name type="scientific">Setaria italica</name>
    <name type="common">Foxtail millet</name>
    <name type="synonym">Panicum italicum</name>
    <dbReference type="NCBI Taxonomy" id="4555"/>
    <lineage>
        <taxon>Eukaryota</taxon>
        <taxon>Viridiplantae</taxon>
        <taxon>Streptophyta</taxon>
        <taxon>Embryophyta</taxon>
        <taxon>Tracheophyta</taxon>
        <taxon>Spermatophyta</taxon>
        <taxon>Magnoliopsida</taxon>
        <taxon>Liliopsida</taxon>
        <taxon>Poales</taxon>
        <taxon>Poaceae</taxon>
        <taxon>PACMAD clade</taxon>
        <taxon>Panicoideae</taxon>
        <taxon>Panicodae</taxon>
        <taxon>Paniceae</taxon>
        <taxon>Cenchrinae</taxon>
        <taxon>Setaria</taxon>
    </lineage>
</organism>
<feature type="region of interest" description="Disordered" evidence="2">
    <location>
        <begin position="108"/>
        <end position="179"/>
    </location>
</feature>
<feature type="domain" description="HMA" evidence="3">
    <location>
        <begin position="1"/>
        <end position="67"/>
    </location>
</feature>
<dbReference type="HOGENOM" id="CLU_858938_0_0_1"/>
<reference evidence="4" key="2">
    <citation type="submission" date="2015-07" db="EMBL/GenBank/DDBJ databases">
        <authorList>
            <person name="Noorani M."/>
        </authorList>
    </citation>
    <scope>NUCLEOTIDE SEQUENCE</scope>
    <source>
        <strain evidence="4">Yugu1</strain>
    </source>
</reference>
<dbReference type="CDD" id="cd00371">
    <property type="entry name" value="HMA"/>
    <property type="match status" value="1"/>
</dbReference>
<evidence type="ECO:0000256" key="1">
    <source>
        <dbReference type="ARBA" id="ARBA00022723"/>
    </source>
</evidence>
<accession>K4AIU1</accession>
<dbReference type="eggNOG" id="ENOG502R4AS">
    <property type="taxonomic scope" value="Eukaryota"/>
</dbReference>
<dbReference type="InterPro" id="IPR036163">
    <property type="entry name" value="HMA_dom_sf"/>
</dbReference>
<dbReference type="PANTHER" id="PTHR46413">
    <property type="entry name" value="HEAVY METAL-ASSOCIATED ISOPRENYLATED PLANT PROTEIN 6"/>
    <property type="match status" value="1"/>
</dbReference>
<dbReference type="PROSITE" id="PS50846">
    <property type="entry name" value="HMA_2"/>
    <property type="match status" value="1"/>
</dbReference>
<keyword evidence="6" id="KW-1185">Reference proteome</keyword>
<reference evidence="5" key="3">
    <citation type="submission" date="2018-08" db="UniProtKB">
        <authorList>
            <consortium name="EnsemblPlants"/>
        </authorList>
    </citation>
    <scope>IDENTIFICATION</scope>
    <source>
        <strain evidence="5">Yugu1</strain>
    </source>
</reference>
<dbReference type="Proteomes" id="UP000004995">
    <property type="component" value="Unassembled WGS sequence"/>
</dbReference>
<dbReference type="AlphaFoldDB" id="K4AIU1"/>
<dbReference type="EnsemblPlants" id="KQK88936">
    <property type="protein sequence ID" value="KQK88936"/>
    <property type="gene ID" value="SETIT_038803mg"/>
</dbReference>
<dbReference type="GO" id="GO:0046872">
    <property type="term" value="F:metal ion binding"/>
    <property type="evidence" value="ECO:0007669"/>
    <property type="project" value="UniProtKB-KW"/>
</dbReference>
<dbReference type="SUPFAM" id="SSF55008">
    <property type="entry name" value="HMA, heavy metal-associated domain"/>
    <property type="match status" value="1"/>
</dbReference>
<dbReference type="PROSITE" id="PS01047">
    <property type="entry name" value="HMA_1"/>
    <property type="match status" value="1"/>
</dbReference>
<keyword evidence="1" id="KW-0479">Metal-binding</keyword>
<dbReference type="InterPro" id="IPR017969">
    <property type="entry name" value="Heavy-metal-associated_CS"/>
</dbReference>
<protein>
    <recommendedName>
        <fullName evidence="3">HMA domain-containing protein</fullName>
    </recommendedName>
</protein>
<dbReference type="EMBL" id="AGNK02005589">
    <property type="status" value="NOT_ANNOTATED_CDS"/>
    <property type="molecule type" value="Genomic_DNA"/>
</dbReference>
<evidence type="ECO:0000259" key="3">
    <source>
        <dbReference type="PROSITE" id="PS50846"/>
    </source>
</evidence>
<evidence type="ECO:0000313" key="4">
    <source>
        <dbReference type="EMBL" id="RCV42744.1"/>
    </source>
</evidence>
<evidence type="ECO:0000313" key="5">
    <source>
        <dbReference type="EnsemblPlants" id="KQK88936"/>
    </source>
</evidence>
<proteinExistence type="predicted"/>
<dbReference type="Gramene" id="KQK88936">
    <property type="protein sequence ID" value="KQK88936"/>
    <property type="gene ID" value="SETIT_038803mg"/>
</dbReference>
<dbReference type="EMBL" id="CM003536">
    <property type="protein sequence ID" value="RCV42744.1"/>
    <property type="molecule type" value="Genomic_DNA"/>
</dbReference>
<dbReference type="Pfam" id="PF00403">
    <property type="entry name" value="HMA"/>
    <property type="match status" value="1"/>
</dbReference>